<accession>A0A841ZCH3</accession>
<dbReference type="EMBL" id="JAARRL010000035">
    <property type="protein sequence ID" value="MBC1501973.1"/>
    <property type="molecule type" value="Genomic_DNA"/>
</dbReference>
<protein>
    <submittedName>
        <fullName evidence="2">Helix-turn-helix domain-containing protein</fullName>
    </submittedName>
</protein>
<comment type="caution">
    <text evidence="2">The sequence shown here is derived from an EMBL/GenBank/DDBJ whole genome shotgun (WGS) entry which is preliminary data.</text>
</comment>
<dbReference type="RefSeq" id="WP_185427404.1">
    <property type="nucleotide sequence ID" value="NZ_JAARRL010000035.1"/>
</dbReference>
<proteinExistence type="predicted"/>
<dbReference type="Proteomes" id="UP000564536">
    <property type="component" value="Unassembled WGS sequence"/>
</dbReference>
<sequence length="80" mass="9011">MSQINQGRTVPIHYPVIVAASQGDVEAIQLVLSHFTGYIITLSTRLLFDEFGNPHVCVDEDLRRRLEAKLVSKLLLFDAM</sequence>
<evidence type="ECO:0000313" key="3">
    <source>
        <dbReference type="Proteomes" id="UP000564536"/>
    </source>
</evidence>
<evidence type="ECO:0000259" key="1">
    <source>
        <dbReference type="Pfam" id="PF12645"/>
    </source>
</evidence>
<dbReference type="AlphaFoldDB" id="A0A841ZCH3"/>
<organism evidence="2 3">
    <name type="scientific">Listeria weihenstephanensis</name>
    <dbReference type="NCBI Taxonomy" id="1006155"/>
    <lineage>
        <taxon>Bacteria</taxon>
        <taxon>Bacillati</taxon>
        <taxon>Bacillota</taxon>
        <taxon>Bacilli</taxon>
        <taxon>Bacillales</taxon>
        <taxon>Listeriaceae</taxon>
        <taxon>Listeria</taxon>
    </lineage>
</organism>
<dbReference type="InterPro" id="IPR024760">
    <property type="entry name" value="HTH_dom_conjug_TS-like"/>
</dbReference>
<evidence type="ECO:0000313" key="2">
    <source>
        <dbReference type="EMBL" id="MBC1501973.1"/>
    </source>
</evidence>
<reference evidence="2 3" key="1">
    <citation type="submission" date="2020-03" db="EMBL/GenBank/DDBJ databases">
        <title>Soil Listeria distribution.</title>
        <authorList>
            <person name="Liao J."/>
            <person name="Wiedmann M."/>
        </authorList>
    </citation>
    <scope>NUCLEOTIDE SEQUENCE [LARGE SCALE GENOMIC DNA]</scope>
    <source>
        <strain evidence="2 3">FSL L7-1523</strain>
    </source>
</reference>
<gene>
    <name evidence="2" type="ORF">HB943_15335</name>
</gene>
<name>A0A841ZCH3_9LIST</name>
<dbReference type="Pfam" id="PF12645">
    <property type="entry name" value="HTH_16"/>
    <property type="match status" value="1"/>
</dbReference>
<feature type="domain" description="Helix-turn-helix conjugative transposon-like" evidence="1">
    <location>
        <begin position="14"/>
        <end position="78"/>
    </location>
</feature>